<evidence type="ECO:0000313" key="2">
    <source>
        <dbReference type="Proteomes" id="UP000664940"/>
    </source>
</evidence>
<proteinExistence type="predicted"/>
<protein>
    <submittedName>
        <fullName evidence="1">RNA binding motif protein 26</fullName>
    </submittedName>
</protein>
<comment type="caution">
    <text evidence="1">The sequence shown here is derived from an EMBL/GenBank/DDBJ whole genome shotgun (WGS) entry which is preliminary data.</text>
</comment>
<gene>
    <name evidence="1" type="ORF">HJG60_016142</name>
</gene>
<name>A0A833Z1D8_9CHIR</name>
<sequence length="38" mass="4877">MKRNFRKSLWWMTHYFKMMMKRKRTMNLVLGEDDLTDH</sequence>
<organism evidence="1 2">
    <name type="scientific">Phyllostomus discolor</name>
    <name type="common">pale spear-nosed bat</name>
    <dbReference type="NCBI Taxonomy" id="89673"/>
    <lineage>
        <taxon>Eukaryota</taxon>
        <taxon>Metazoa</taxon>
        <taxon>Chordata</taxon>
        <taxon>Craniata</taxon>
        <taxon>Vertebrata</taxon>
        <taxon>Euteleostomi</taxon>
        <taxon>Mammalia</taxon>
        <taxon>Eutheria</taxon>
        <taxon>Laurasiatheria</taxon>
        <taxon>Chiroptera</taxon>
        <taxon>Yangochiroptera</taxon>
        <taxon>Phyllostomidae</taxon>
        <taxon>Phyllostominae</taxon>
        <taxon>Phyllostomus</taxon>
    </lineage>
</organism>
<accession>A0A833Z1D8</accession>
<dbReference type="Proteomes" id="UP000664940">
    <property type="component" value="Unassembled WGS sequence"/>
</dbReference>
<dbReference type="AlphaFoldDB" id="A0A833Z1D8"/>
<dbReference type="EMBL" id="JABVXQ010000012">
    <property type="protein sequence ID" value="KAF6084793.1"/>
    <property type="molecule type" value="Genomic_DNA"/>
</dbReference>
<reference evidence="1 2" key="1">
    <citation type="journal article" date="2020" name="Nature">
        <title>Six reference-quality genomes reveal evolution of bat adaptations.</title>
        <authorList>
            <person name="Jebb D."/>
            <person name="Huang Z."/>
            <person name="Pippel M."/>
            <person name="Hughes G.M."/>
            <person name="Lavrichenko K."/>
            <person name="Devanna P."/>
            <person name="Winkler S."/>
            <person name="Jermiin L.S."/>
            <person name="Skirmuntt E.C."/>
            <person name="Katzourakis A."/>
            <person name="Burkitt-Gray L."/>
            <person name="Ray D.A."/>
            <person name="Sullivan K.A.M."/>
            <person name="Roscito J.G."/>
            <person name="Kirilenko B.M."/>
            <person name="Davalos L.M."/>
            <person name="Corthals A.P."/>
            <person name="Power M.L."/>
            <person name="Jones G."/>
            <person name="Ransome R.D."/>
            <person name="Dechmann D.K.N."/>
            <person name="Locatelli A.G."/>
            <person name="Puechmaille S.J."/>
            <person name="Fedrigo O."/>
            <person name="Jarvis E.D."/>
            <person name="Hiller M."/>
            <person name="Vernes S.C."/>
            <person name="Myers E.W."/>
            <person name="Teeling E.C."/>
        </authorList>
    </citation>
    <scope>NUCLEOTIDE SEQUENCE [LARGE SCALE GENOMIC DNA]</scope>
    <source>
        <strain evidence="1">Bat1K_MPI-CBG_1</strain>
    </source>
</reference>
<evidence type="ECO:0000313" key="1">
    <source>
        <dbReference type="EMBL" id="KAF6084793.1"/>
    </source>
</evidence>